<comment type="caution">
    <text evidence="1">The sequence shown here is derived from an EMBL/GenBank/DDBJ whole genome shotgun (WGS) entry which is preliminary data.</text>
</comment>
<keyword evidence="2" id="KW-1185">Reference proteome</keyword>
<evidence type="ECO:0000313" key="2">
    <source>
        <dbReference type="Proteomes" id="UP000004477"/>
    </source>
</evidence>
<reference evidence="1" key="1">
    <citation type="submission" date="2009-11" db="EMBL/GenBank/DDBJ databases">
        <authorList>
            <person name="Weinstock G."/>
            <person name="Sodergren E."/>
            <person name="Clifton S."/>
            <person name="Fulton L."/>
            <person name="Fulton B."/>
            <person name="Courtney L."/>
            <person name="Fronick C."/>
            <person name="Harrison M."/>
            <person name="Strong C."/>
            <person name="Farmer C."/>
            <person name="Delahaunty K."/>
            <person name="Markovic C."/>
            <person name="Hall O."/>
            <person name="Minx P."/>
            <person name="Tomlinson C."/>
            <person name="Mitreva M."/>
            <person name="Nelson J."/>
            <person name="Hou S."/>
            <person name="Wollam A."/>
            <person name="Pepin K.H."/>
            <person name="Johnson M."/>
            <person name="Bhonagiri V."/>
            <person name="Nash W.E."/>
            <person name="Warren W."/>
            <person name="Chinwalla A."/>
            <person name="Mardis E.R."/>
            <person name="Wilson R.K."/>
        </authorList>
    </citation>
    <scope>NUCLEOTIDE SEQUENCE [LARGE SCALE GENOMIC DNA]</scope>
    <source>
        <strain evidence="1">DSM 18205</strain>
    </source>
</reference>
<dbReference type="PaxDb" id="537011-PREVCOP_03848"/>
<sequence>MNIVLLESVPSIVESTGSPALAEVQAREQINPTIQKHLFITYALILMMIL</sequence>
<dbReference type="AlphaFoldDB" id="D1P9W0"/>
<dbReference type="STRING" id="537011.PREVCOP_03848"/>
<name>D1P9W0_9BACT</name>
<evidence type="ECO:0000313" key="1">
    <source>
        <dbReference type="EMBL" id="EFB36470.1"/>
    </source>
</evidence>
<organism evidence="1 2">
    <name type="scientific">Segatella copri DSM 18205</name>
    <dbReference type="NCBI Taxonomy" id="537011"/>
    <lineage>
        <taxon>Bacteria</taxon>
        <taxon>Pseudomonadati</taxon>
        <taxon>Bacteroidota</taxon>
        <taxon>Bacteroidia</taxon>
        <taxon>Bacteroidales</taxon>
        <taxon>Prevotellaceae</taxon>
        <taxon>Segatella</taxon>
    </lineage>
</organism>
<proteinExistence type="predicted"/>
<accession>D1P9W0</accession>
<dbReference type="Proteomes" id="UP000004477">
    <property type="component" value="Unassembled WGS sequence"/>
</dbReference>
<protein>
    <submittedName>
        <fullName evidence="1">Uncharacterized protein</fullName>
    </submittedName>
</protein>
<dbReference type="EMBL" id="ACBX02000005">
    <property type="protein sequence ID" value="EFB36470.1"/>
    <property type="molecule type" value="Genomic_DNA"/>
</dbReference>
<gene>
    <name evidence="1" type="ORF">PREVCOP_03848</name>
</gene>
<dbReference type="HOGENOM" id="CLU_3121143_0_0_10"/>